<dbReference type="RefSeq" id="XP_002997524.1">
    <property type="nucleotide sequence ID" value="XM_002997478.1"/>
</dbReference>
<dbReference type="EMBL" id="DS028190">
    <property type="protein sequence ID" value="EEY68654.1"/>
    <property type="molecule type" value="Genomic_DNA"/>
</dbReference>
<evidence type="ECO:0000313" key="4">
    <source>
        <dbReference type="EMBL" id="EEY68654.1"/>
    </source>
</evidence>
<dbReference type="VEuPathDB" id="FungiDB:PITG_18592"/>
<dbReference type="InParanoid" id="D0NQS1"/>
<organism evidence="5">
    <name type="scientific">Phytophthora infestans (strain T30-4)</name>
    <name type="common">Potato late blight agent</name>
    <dbReference type="NCBI Taxonomy" id="403677"/>
    <lineage>
        <taxon>Eukaryota</taxon>
        <taxon>Sar</taxon>
        <taxon>Stramenopiles</taxon>
        <taxon>Oomycota</taxon>
        <taxon>Peronosporomycetes</taxon>
        <taxon>Peronosporales</taxon>
        <taxon>Peronosporaceae</taxon>
        <taxon>Phytophthora</taxon>
    </lineage>
</organism>
<dbReference type="HOGENOM" id="CLU_1771705_0_0_1"/>
<dbReference type="KEGG" id="pif:PITG_18592"/>
<proteinExistence type="predicted"/>
<feature type="domain" description="Phytotoxin PcF" evidence="1">
    <location>
        <begin position="97"/>
        <end position="141"/>
    </location>
</feature>
<reference evidence="5" key="2">
    <citation type="journal article" date="2009" name="Nature">
        <title>Genome sequence and analysis of the Irish potato famine pathogen Phytophthora infestans.</title>
        <authorList>
            <consortium name="The Broad Institute Genome Sequencing Platform"/>
            <person name="Haas B.J."/>
            <person name="Kamoun S."/>
            <person name="Zody M.C."/>
            <person name="Jiang R.H."/>
            <person name="Handsaker R.E."/>
            <person name="Cano L.M."/>
            <person name="Grabherr M."/>
            <person name="Kodira C.D."/>
            <person name="Raffaele S."/>
            <person name="Torto-Alalibo T."/>
            <person name="Bozkurt T.O."/>
            <person name="Ah-Fong A.M."/>
            <person name="Alvarado L."/>
            <person name="Anderson V.L."/>
            <person name="Armstrong M.R."/>
            <person name="Avrova A."/>
            <person name="Baxter L."/>
            <person name="Beynon J."/>
            <person name="Boevink P.C."/>
            <person name="Bollmann S.R."/>
            <person name="Bos J.I."/>
            <person name="Bulone V."/>
            <person name="Cai G."/>
            <person name="Cakir C."/>
            <person name="Carrington J.C."/>
            <person name="Chawner M."/>
            <person name="Conti L."/>
            <person name="Costanzo S."/>
            <person name="Ewan R."/>
            <person name="Fahlgren N."/>
            <person name="Fischbach M.A."/>
            <person name="Fugelstad J."/>
            <person name="Gilroy E.M."/>
            <person name="Gnerre S."/>
            <person name="Green P.J."/>
            <person name="Grenville-Briggs L.J."/>
            <person name="Griffith J."/>
            <person name="Grunwald N.J."/>
            <person name="Horn K."/>
            <person name="Horner N.R."/>
            <person name="Hu C.H."/>
            <person name="Huitema E."/>
            <person name="Jeong D.H."/>
            <person name="Jones A.M."/>
            <person name="Jones J.D."/>
            <person name="Jones R.W."/>
            <person name="Karlsson E.K."/>
            <person name="Kunjeti S.G."/>
            <person name="Lamour K."/>
            <person name="Liu Z."/>
            <person name="Ma L."/>
            <person name="Maclean D."/>
            <person name="Chibucos M.C."/>
            <person name="McDonald H."/>
            <person name="McWalters J."/>
            <person name="Meijer H.J."/>
            <person name="Morgan W."/>
            <person name="Morris P.F."/>
            <person name="Munro C.A."/>
            <person name="O'Neill K."/>
            <person name="Ospina-Giraldo M."/>
            <person name="Pinzon A."/>
            <person name="Pritchard L."/>
            <person name="Ramsahoye B."/>
            <person name="Ren Q."/>
            <person name="Restrepo S."/>
            <person name="Roy S."/>
            <person name="Sadanandom A."/>
            <person name="Savidor A."/>
            <person name="Schornack S."/>
            <person name="Schwartz D.C."/>
            <person name="Schumann U.D."/>
            <person name="Schwessinger B."/>
            <person name="Seyer L."/>
            <person name="Sharpe T."/>
            <person name="Silvar C."/>
            <person name="Song J."/>
            <person name="Studholme D.J."/>
            <person name="Sykes S."/>
            <person name="Thines M."/>
            <person name="van de Vondervoort P.J."/>
            <person name="Phuntumart V."/>
            <person name="Wawra S."/>
            <person name="Weide R."/>
            <person name="Win J."/>
            <person name="Young C."/>
            <person name="Zhou S."/>
            <person name="Fry W."/>
            <person name="Meyers B.C."/>
            <person name="van West P."/>
            <person name="Ristaino J."/>
            <person name="Govers F."/>
            <person name="Birch P.R."/>
            <person name="Whisson S.C."/>
            <person name="Judelson H.S."/>
            <person name="Nusbaum C."/>
        </authorList>
    </citation>
    <scope>NUCLEOTIDE SEQUENCE [LARGE SCALE GENOMIC DNA]</scope>
    <source>
        <strain evidence="5">T30-4</strain>
    </source>
</reference>
<evidence type="ECO:0000313" key="2">
    <source>
        <dbReference type="EMBL" id="EEY63019.1"/>
    </source>
</evidence>
<dbReference type="Pfam" id="PF09461">
    <property type="entry name" value="PcF"/>
    <property type="match status" value="1"/>
</dbReference>
<dbReference type="KEGG" id="pif:PITG_22592"/>
<dbReference type="VEuPathDB" id="FungiDB:PITG_22592"/>
<dbReference type="AlphaFoldDB" id="D0NQS1"/>
<dbReference type="VEuPathDB" id="FungiDB:PITG_14645"/>
<dbReference type="EMBL" id="GG691695">
    <property type="protein sequence ID" value="EEY64734.1"/>
    <property type="molecule type" value="Genomic_DNA"/>
</dbReference>
<dbReference type="RefSeq" id="XP_002898542.1">
    <property type="nucleotide sequence ID" value="XM_002898496.1"/>
</dbReference>
<evidence type="ECO:0000259" key="1">
    <source>
        <dbReference type="Pfam" id="PF09461"/>
    </source>
</evidence>
<evidence type="ECO:0000313" key="5">
    <source>
        <dbReference type="Proteomes" id="UP000006643"/>
    </source>
</evidence>
<protein>
    <submittedName>
        <fullName evidence="2">PcF and SCR74-like cys-rich secreted peptide, putative</fullName>
    </submittedName>
</protein>
<dbReference type="InterPro" id="IPR018570">
    <property type="entry name" value="Phytotoxin_PcF"/>
</dbReference>
<dbReference type="KEGG" id="pif:PITG_14645"/>
<evidence type="ECO:0000313" key="3">
    <source>
        <dbReference type="EMBL" id="EEY64734.1"/>
    </source>
</evidence>
<name>D0NQS1_PHYIT</name>
<dbReference type="EMBL" id="DS028153">
    <property type="protein sequence ID" value="EEY63019.1"/>
    <property type="molecule type" value="Genomic_DNA"/>
</dbReference>
<dbReference type="Proteomes" id="UP000006643">
    <property type="component" value="Unassembled WGS sequence"/>
</dbReference>
<dbReference type="GeneID" id="9479864"/>
<sequence length="147" mass="16224">MRRKYNPVFSRKHCTVPVVEYDKIFVRDQTIQLGLFGLGPLTNESKGIASFCNLSTQVVIVTTQQLGFWKRTKMNFKIYAIVALTAVLATPITAQQQQLCKADGCAYEYSLANDVVSKCCKAINADPIAFHDCCSKSCNTGSPCKSV</sequence>
<dbReference type="GeneID" id="9466331"/>
<gene>
    <name evidence="2" type="ORF">PITG_14645</name>
    <name evidence="4" type="ORF">PITG_18592</name>
    <name evidence="3" type="ORF">PITG_22592</name>
</gene>
<dbReference type="STRING" id="403677.D0NQS1"/>
<keyword evidence="5" id="KW-1185">Reference proteome</keyword>
<dbReference type="RefSeq" id="XP_002909722.1">
    <property type="nucleotide sequence ID" value="XM_002909676.1"/>
</dbReference>
<dbReference type="GeneID" id="9478743"/>
<accession>D0NQS1</accession>
<reference evidence="2" key="1">
    <citation type="submission" date="2006-10" db="EMBL/GenBank/DDBJ databases">
        <title>Annotation of Phytophthora infestans T30-4.</title>
        <authorList>
            <consortium name="The Broad Institute Genome Sequencing Platform"/>
            <person name="Nusbaum C."/>
            <person name="Haas B."/>
            <person name="Kamoun S."/>
            <person name="Fry W."/>
            <person name="Judelson H."/>
            <person name="Ristaino J."/>
            <person name="Govers F."/>
            <person name="Whisson S."/>
            <person name="Birch P."/>
            <person name="Birren B."/>
            <person name="Lander E."/>
            <person name="Galagan J."/>
            <person name="Zody M."/>
            <person name="Devon K."/>
            <person name="O'Neil K."/>
            <person name="Zembek L."/>
            <person name="Anderson S."/>
            <person name="Jaffe D."/>
            <person name="Butler J."/>
            <person name="Alvarez P."/>
            <person name="Gnerre S."/>
            <person name="Grabherr M."/>
            <person name="Mauceli E."/>
            <person name="Brockman W."/>
            <person name="Young S."/>
            <person name="LaButti K."/>
            <person name="Sykes S."/>
            <person name="DeCaprio D."/>
            <person name="Crawford M."/>
            <person name="Koehrsen M."/>
            <person name="Engels R."/>
            <person name="Montgomery P."/>
            <person name="Pearson M."/>
            <person name="Howarth C."/>
            <person name="Larson L."/>
            <person name="White J."/>
            <person name="O'Leary S."/>
            <person name="Kodira C."/>
            <person name="Zeng Q."/>
            <person name="Yandava C."/>
            <person name="Alvarado L."/>
        </authorList>
    </citation>
    <scope>NUCLEOTIDE SEQUENCE</scope>
    <source>
        <strain evidence="2">T30-4</strain>
    </source>
</reference>